<gene>
    <name evidence="1" type="ORF">SDC9_08556</name>
</gene>
<proteinExistence type="predicted"/>
<evidence type="ECO:0000313" key="1">
    <source>
        <dbReference type="EMBL" id="MPL62936.1"/>
    </source>
</evidence>
<comment type="caution">
    <text evidence="1">The sequence shown here is derived from an EMBL/GenBank/DDBJ whole genome shotgun (WGS) entry which is preliminary data.</text>
</comment>
<dbReference type="AlphaFoldDB" id="A0A644T7M4"/>
<organism evidence="1">
    <name type="scientific">bioreactor metagenome</name>
    <dbReference type="NCBI Taxonomy" id="1076179"/>
    <lineage>
        <taxon>unclassified sequences</taxon>
        <taxon>metagenomes</taxon>
        <taxon>ecological metagenomes</taxon>
    </lineage>
</organism>
<reference evidence="1" key="1">
    <citation type="submission" date="2019-08" db="EMBL/GenBank/DDBJ databases">
        <authorList>
            <person name="Kucharzyk K."/>
            <person name="Murdoch R.W."/>
            <person name="Higgins S."/>
            <person name="Loffler F."/>
        </authorList>
    </citation>
    <scope>NUCLEOTIDE SEQUENCE</scope>
</reference>
<dbReference type="EMBL" id="VSSQ01000019">
    <property type="protein sequence ID" value="MPL62936.1"/>
    <property type="molecule type" value="Genomic_DNA"/>
</dbReference>
<accession>A0A644T7M4</accession>
<sequence>MTINDTNNYDKIKEYAIKNRQAIEKLLEIDIVKIKDKSISSELNKFWDEFEGKYNKIKSGKKANQIFNVYVDLNDGRSVVITEMDTIEPWFVKIVGVNCENGENTLEILNSRNEEPEIVVELIDL</sequence>
<name>A0A644T7M4_9ZZZZ</name>
<protein>
    <submittedName>
        <fullName evidence="1">Uncharacterized protein</fullName>
    </submittedName>
</protein>